<dbReference type="AlphaFoldDB" id="A0A5C8HQT4"/>
<feature type="region of interest" description="Disordered" evidence="1">
    <location>
        <begin position="1"/>
        <end position="64"/>
    </location>
</feature>
<dbReference type="Proteomes" id="UP000321196">
    <property type="component" value="Unassembled WGS sequence"/>
</dbReference>
<comment type="caution">
    <text evidence="2">The sequence shown here is derived from an EMBL/GenBank/DDBJ whole genome shotgun (WGS) entry which is preliminary data.</text>
</comment>
<proteinExistence type="predicted"/>
<dbReference type="EMBL" id="VRSW01000001">
    <property type="protein sequence ID" value="TXK05632.1"/>
    <property type="molecule type" value="Genomic_DNA"/>
</dbReference>
<evidence type="ECO:0000313" key="2">
    <source>
        <dbReference type="EMBL" id="TXK05632.1"/>
    </source>
</evidence>
<sequence length="64" mass="6667">MALVHNREAHRVGQWGARNQAGGTGRGGTVRGGTGRGGTGRGGTRRAEPRGTKASRGLARRRFA</sequence>
<protein>
    <submittedName>
        <fullName evidence="2">Uncharacterized protein</fullName>
    </submittedName>
</protein>
<evidence type="ECO:0000256" key="1">
    <source>
        <dbReference type="SAM" id="MobiDB-lite"/>
    </source>
</evidence>
<keyword evidence="3" id="KW-1185">Reference proteome</keyword>
<evidence type="ECO:0000313" key="3">
    <source>
        <dbReference type="Proteomes" id="UP000321196"/>
    </source>
</evidence>
<accession>A0A5C8HQT4</accession>
<gene>
    <name evidence="2" type="ORF">FVP60_01155</name>
</gene>
<name>A0A5C8HQT4_9MICO</name>
<feature type="compositionally biased region" description="Basic and acidic residues" evidence="1">
    <location>
        <begin position="1"/>
        <end position="11"/>
    </location>
</feature>
<feature type="compositionally biased region" description="Gly residues" evidence="1">
    <location>
        <begin position="22"/>
        <end position="42"/>
    </location>
</feature>
<organism evidence="2 3">
    <name type="scientific">Microbacterium mitrae</name>
    <dbReference type="NCBI Taxonomy" id="664640"/>
    <lineage>
        <taxon>Bacteria</taxon>
        <taxon>Bacillati</taxon>
        <taxon>Actinomycetota</taxon>
        <taxon>Actinomycetes</taxon>
        <taxon>Micrococcales</taxon>
        <taxon>Microbacteriaceae</taxon>
        <taxon>Microbacterium</taxon>
    </lineage>
</organism>
<reference evidence="2 3" key="1">
    <citation type="submission" date="2019-08" db="EMBL/GenBank/DDBJ databases">
        <authorList>
            <person name="Dong K."/>
        </authorList>
    </citation>
    <scope>NUCLEOTIDE SEQUENCE [LARGE SCALE GENOMIC DNA]</scope>
    <source>
        <strain evidence="2 3">M4-8</strain>
    </source>
</reference>